<accession>A0A0P0RNE5</accession>
<evidence type="ECO:0000313" key="3">
    <source>
        <dbReference type="Proteomes" id="UP000019146"/>
    </source>
</evidence>
<evidence type="ECO:0000313" key="2">
    <source>
        <dbReference type="EMBL" id="ALL70459.1"/>
    </source>
</evidence>
<dbReference type="KEGG" id="bcai:K788_0001204"/>
<sequence>MPGIATAATSALSTVTNGINSSSATQSAENTINSNAQQQLEIAQAQSNASLLQALGEAMKSGASSIQKAAQAS</sequence>
<dbReference type="EMBL" id="CP012748">
    <property type="protein sequence ID" value="ALL70459.1"/>
    <property type="molecule type" value="Genomic_DNA"/>
</dbReference>
<proteinExistence type="predicted"/>
<organism evidence="2 3">
    <name type="scientific">Paraburkholderia caribensis MBA4</name>
    <dbReference type="NCBI Taxonomy" id="1323664"/>
    <lineage>
        <taxon>Bacteria</taxon>
        <taxon>Pseudomonadati</taxon>
        <taxon>Pseudomonadota</taxon>
        <taxon>Betaproteobacteria</taxon>
        <taxon>Burkholderiales</taxon>
        <taxon>Burkholderiaceae</taxon>
        <taxon>Paraburkholderia</taxon>
    </lineage>
</organism>
<protein>
    <submittedName>
        <fullName evidence="2">Uncharacterized protein</fullName>
    </submittedName>
</protein>
<evidence type="ECO:0000256" key="1">
    <source>
        <dbReference type="SAM" id="Coils"/>
    </source>
</evidence>
<dbReference type="AlphaFoldDB" id="A0A0P0RNE5"/>
<name>A0A0P0RNE5_9BURK</name>
<dbReference type="GeneID" id="69973925"/>
<gene>
    <name evidence="2" type="ORF">K788_0001204</name>
</gene>
<dbReference type="RefSeq" id="WP_007579464.1">
    <property type="nucleotide sequence ID" value="NZ_CP012748.1"/>
</dbReference>
<feature type="coiled-coil region" evidence="1">
    <location>
        <begin position="28"/>
        <end position="55"/>
    </location>
</feature>
<dbReference type="Proteomes" id="UP000019146">
    <property type="component" value="Plasmid unnamed"/>
</dbReference>
<keyword evidence="2" id="KW-0614">Plasmid</keyword>
<geneLocation type="plasmid" evidence="3"/>
<reference evidence="2 3" key="1">
    <citation type="journal article" date="2014" name="Genome Announc.">
        <title>Draft Genome Sequence of the Haloacid-Degrading Burkholderia caribensis Strain MBA4.</title>
        <authorList>
            <person name="Pan Y."/>
            <person name="Kong K.F."/>
            <person name="Tsang J.S."/>
        </authorList>
    </citation>
    <scope>NUCLEOTIDE SEQUENCE [LARGE SCALE GENOMIC DNA]</scope>
    <source>
        <strain evidence="2 3">MBA4</strain>
        <plasmid evidence="3">Plasmid</plasmid>
    </source>
</reference>
<keyword evidence="1" id="KW-0175">Coiled coil</keyword>